<dbReference type="EMBL" id="AP008232">
    <property type="protein sequence ID" value="BAE73993.1"/>
    <property type="molecule type" value="Genomic_DNA"/>
</dbReference>
<proteinExistence type="predicted"/>
<name>Q2NV32_SODGM</name>
<protein>
    <submittedName>
        <fullName evidence="1">Hypothetical phage protein</fullName>
    </submittedName>
</protein>
<dbReference type="KEGG" id="sgl:SG0718"/>
<dbReference type="HOGENOM" id="CLU_138559_1_0_6"/>
<evidence type="ECO:0000313" key="2">
    <source>
        <dbReference type="Proteomes" id="UP000001932"/>
    </source>
</evidence>
<organism evidence="1 2">
    <name type="scientific">Sodalis glossinidius (strain morsitans)</name>
    <dbReference type="NCBI Taxonomy" id="343509"/>
    <lineage>
        <taxon>Bacteria</taxon>
        <taxon>Pseudomonadati</taxon>
        <taxon>Pseudomonadota</taxon>
        <taxon>Gammaproteobacteria</taxon>
        <taxon>Enterobacterales</taxon>
        <taxon>Bruguierivoracaceae</taxon>
        <taxon>Sodalis</taxon>
    </lineage>
</organism>
<dbReference type="InterPro" id="IPR019596">
    <property type="entry name" value="Phage_Mu_GpM_tail_tub"/>
</dbReference>
<dbReference type="eggNOG" id="ENOG5033031">
    <property type="taxonomic scope" value="Bacteria"/>
</dbReference>
<dbReference type="STRING" id="343509.SG0718"/>
<accession>Q2NV32</accession>
<dbReference type="Pfam" id="PF10618">
    <property type="entry name" value="Tail_tube"/>
    <property type="match status" value="1"/>
</dbReference>
<keyword evidence="2" id="KW-1185">Reference proteome</keyword>
<dbReference type="Proteomes" id="UP000001932">
    <property type="component" value="Chromosome"/>
</dbReference>
<reference evidence="1 2" key="1">
    <citation type="journal article" date="2006" name="Genome Res.">
        <title>Massive genome erosion and functional adaptations provide insights into the symbiotic lifestyle of Sodalis glossinidius in the tsetse host.</title>
        <authorList>
            <person name="Toh H."/>
            <person name="Weiss B.L."/>
            <person name="Perkin S.A.H."/>
            <person name="Yamashita A."/>
            <person name="Oshima K."/>
            <person name="Hattori M."/>
            <person name="Aksoy S."/>
        </authorList>
    </citation>
    <scope>NUCLEOTIDE SEQUENCE [LARGE SCALE GENOMIC DNA]</scope>
    <source>
        <strain evidence="2">morsitans</strain>
    </source>
</reference>
<dbReference type="AlphaFoldDB" id="Q2NV32"/>
<gene>
    <name evidence="1" type="ordered locus">SG0718</name>
</gene>
<evidence type="ECO:0000313" key="1">
    <source>
        <dbReference type="EMBL" id="BAE73993.1"/>
    </source>
</evidence>
<sequence>MMTGKRKIGGTCYFKVDGQQLSLNGSVEVPMNTVIREDLVGIDGSVHYKETHRAPYIKAEFKVERSFPIEKLTTADEMTITAELANGMVYVLSGAWLSGESSHNADEGTVEMEFHGDEGFYQ</sequence>